<dbReference type="GO" id="GO:0034703">
    <property type="term" value="C:cation channel complex"/>
    <property type="evidence" value="ECO:0007669"/>
    <property type="project" value="TreeGrafter"/>
</dbReference>
<gene>
    <name evidence="2" type="primary">unc80_2</name>
    <name evidence="2" type="ORF">FJT64_014740</name>
</gene>
<sequence length="270" mass="29293">MAQPPKTLASRIASVPHPIITVTQHTPSPTPTPSVSEEGPGGGSGGGGGGGAARPFLRDLTRRPVTLNRSYSDSDVSYSAEELTEAAGSTYYINKHGGIDLVMLLKGLHSVVLRNRQTNTLRVTEAIVSLLEIMLSMDVMLLDREEERQEGSAAAAGSSGAAATEETAEPERTKAGFLVHYLYMDILVRSFKHMGCAHGCREGYRGPSAEFLRSQAQLLLTRLLKIDERSFKKYMRELSSQSSIHELMEFLHSFVGWCGDHGQAASPMSE</sequence>
<keyword evidence="3" id="KW-1185">Reference proteome</keyword>
<feature type="compositionally biased region" description="Low complexity" evidence="1">
    <location>
        <begin position="151"/>
        <end position="165"/>
    </location>
</feature>
<feature type="region of interest" description="Disordered" evidence="1">
    <location>
        <begin position="148"/>
        <end position="169"/>
    </location>
</feature>
<dbReference type="PANTHER" id="PTHR31781">
    <property type="entry name" value="UNC80"/>
    <property type="match status" value="1"/>
</dbReference>
<dbReference type="GO" id="GO:0030424">
    <property type="term" value="C:axon"/>
    <property type="evidence" value="ECO:0007669"/>
    <property type="project" value="TreeGrafter"/>
</dbReference>
<dbReference type="GO" id="GO:0055080">
    <property type="term" value="P:monoatomic cation homeostasis"/>
    <property type="evidence" value="ECO:0007669"/>
    <property type="project" value="TreeGrafter"/>
</dbReference>
<dbReference type="OrthoDB" id="5584001at2759"/>
<protein>
    <submittedName>
        <fullName evidence="2">Protein unc-80</fullName>
    </submittedName>
</protein>
<evidence type="ECO:0000256" key="1">
    <source>
        <dbReference type="SAM" id="MobiDB-lite"/>
    </source>
</evidence>
<dbReference type="Proteomes" id="UP000440578">
    <property type="component" value="Unassembled WGS sequence"/>
</dbReference>
<dbReference type="EMBL" id="VIIS01002228">
    <property type="protein sequence ID" value="KAF0286805.1"/>
    <property type="molecule type" value="Genomic_DNA"/>
</dbReference>
<feature type="compositionally biased region" description="Gly residues" evidence="1">
    <location>
        <begin position="39"/>
        <end position="52"/>
    </location>
</feature>
<accession>A0A6A4UZL1</accession>
<organism evidence="2 3">
    <name type="scientific">Amphibalanus amphitrite</name>
    <name type="common">Striped barnacle</name>
    <name type="synonym">Balanus amphitrite</name>
    <dbReference type="NCBI Taxonomy" id="1232801"/>
    <lineage>
        <taxon>Eukaryota</taxon>
        <taxon>Metazoa</taxon>
        <taxon>Ecdysozoa</taxon>
        <taxon>Arthropoda</taxon>
        <taxon>Crustacea</taxon>
        <taxon>Multicrustacea</taxon>
        <taxon>Cirripedia</taxon>
        <taxon>Thoracica</taxon>
        <taxon>Thoracicalcarea</taxon>
        <taxon>Balanomorpha</taxon>
        <taxon>Balanoidea</taxon>
        <taxon>Balanidae</taxon>
        <taxon>Amphibalaninae</taxon>
        <taxon>Amphibalanus</taxon>
    </lineage>
</organism>
<comment type="caution">
    <text evidence="2">The sequence shown here is derived from an EMBL/GenBank/DDBJ whole genome shotgun (WGS) entry which is preliminary data.</text>
</comment>
<dbReference type="PANTHER" id="PTHR31781:SF1">
    <property type="entry name" value="PROTEIN UNC-80 HOMOLOG"/>
    <property type="match status" value="1"/>
</dbReference>
<dbReference type="AlphaFoldDB" id="A0A6A4UZL1"/>
<evidence type="ECO:0000313" key="3">
    <source>
        <dbReference type="Proteomes" id="UP000440578"/>
    </source>
</evidence>
<evidence type="ECO:0000313" key="2">
    <source>
        <dbReference type="EMBL" id="KAF0286805.1"/>
    </source>
</evidence>
<feature type="region of interest" description="Disordered" evidence="1">
    <location>
        <begin position="1"/>
        <end position="56"/>
    </location>
</feature>
<name>A0A6A4UZL1_AMPAM</name>
<reference evidence="2 3" key="1">
    <citation type="submission" date="2019-07" db="EMBL/GenBank/DDBJ databases">
        <title>Draft genome assembly of a fouling barnacle, Amphibalanus amphitrite (Darwin, 1854): The first reference genome for Thecostraca.</title>
        <authorList>
            <person name="Kim W."/>
        </authorList>
    </citation>
    <scope>NUCLEOTIDE SEQUENCE [LARGE SCALE GENOMIC DNA]</scope>
    <source>
        <strain evidence="2">SNU_AA5</strain>
        <tissue evidence="2">Soma without cirri and trophi</tissue>
    </source>
</reference>
<dbReference type="GO" id="GO:0005261">
    <property type="term" value="F:monoatomic cation channel activity"/>
    <property type="evidence" value="ECO:0007669"/>
    <property type="project" value="TreeGrafter"/>
</dbReference>
<proteinExistence type="predicted"/>